<feature type="compositionally biased region" description="Polar residues" evidence="1">
    <location>
        <begin position="60"/>
        <end position="70"/>
    </location>
</feature>
<feature type="compositionally biased region" description="Polar residues" evidence="1">
    <location>
        <begin position="544"/>
        <end position="555"/>
    </location>
</feature>
<dbReference type="Proteomes" id="UP000824998">
    <property type="component" value="Unassembled WGS sequence"/>
</dbReference>
<feature type="region of interest" description="Disordered" evidence="1">
    <location>
        <begin position="379"/>
        <end position="399"/>
    </location>
</feature>
<feature type="compositionally biased region" description="Low complexity" evidence="1">
    <location>
        <begin position="43"/>
        <end position="54"/>
    </location>
</feature>
<evidence type="ECO:0000313" key="2">
    <source>
        <dbReference type="EMBL" id="KAG9229872.1"/>
    </source>
</evidence>
<protein>
    <recommendedName>
        <fullName evidence="4">Myb-like domain-containing protein</fullName>
    </recommendedName>
</protein>
<feature type="compositionally biased region" description="Basic and acidic residues" evidence="1">
    <location>
        <begin position="12"/>
        <end position="28"/>
    </location>
</feature>
<sequence>MVAEEDASSGIEKIKRPNRRNGDNKVPLEETAGNDTANEPHMSSFDPLSPSLDSRVSGLTDLTNRRPSTTHSERAVNDLNPDIVEYLFELYNASYKILDLLAPNGVTSKIVASIVRELRISESRRAVKLRFDENIFNILSEQYLGTEDYIETRFILRKFLGRGNESQEGDFRPDPVFYASNLAILVKEILVTAQESQKMSGFLTVLDTYFPDSFVNGFADTPIFGKSRLFDTSFALALEIRTQYAISMLVQSKEEDDWNPENILENAFCDPPFDEGDVTEPKGLMRYGPRNTQEQARVIKDRMNSIRSTFRQSEIAMEQRDLVDFERLQEELYPWQLFLEQVVSWSRSRADEIIECIELQGGVANIERLLVDIVKANNSQASISGPPSTRNPPPLLPSASIMSEAKKSLYTKVNAQKLANLKRKRLSTNDPELDQGGSLQPVSKRSRLDQAGPSAVPAQIGQDPLDGNIDDDGRANPSPSEEERFRASAMKSMRNLKNLQREKNKENLPDANENKRRLNYQAPNARRVEWHDDSQDDEPIAIVTSGQGRVNTQSSDESEDQGYEVDHRVPNPSRRHAPAPNSRSVSRHNQDASRERPRPEVQDEDEFLQASARDSEQDIVEDLEAEEDVPPPSTAEVRVAARDRTIRAKIAANPGEIRHRLPWSLADEQQLTQLIEQYGCKWSFIFNRGDWEDERNQGALKDKARNLKVAWLKSGITLPANFEHIVLGKKEIASIRVIHPNYEE</sequence>
<comment type="caution">
    <text evidence="2">The sequence shown here is derived from an EMBL/GenBank/DDBJ whole genome shotgun (WGS) entry which is preliminary data.</text>
</comment>
<keyword evidence="3" id="KW-1185">Reference proteome</keyword>
<gene>
    <name evidence="2" type="ORF">BJ875DRAFT_473715</name>
</gene>
<feature type="region of interest" description="Disordered" evidence="1">
    <location>
        <begin position="1"/>
        <end position="74"/>
    </location>
</feature>
<proteinExistence type="predicted"/>
<reference evidence="2" key="1">
    <citation type="journal article" date="2021" name="IMA Fungus">
        <title>Genomic characterization of three marine fungi, including Emericellopsis atlantica sp. nov. with signatures of a generalist lifestyle and marine biomass degradation.</title>
        <authorList>
            <person name="Hagestad O.C."/>
            <person name="Hou L."/>
            <person name="Andersen J.H."/>
            <person name="Hansen E.H."/>
            <person name="Altermark B."/>
            <person name="Li C."/>
            <person name="Kuhnert E."/>
            <person name="Cox R.J."/>
            <person name="Crous P.W."/>
            <person name="Spatafora J.W."/>
            <person name="Lail K."/>
            <person name="Amirebrahimi M."/>
            <person name="Lipzen A."/>
            <person name="Pangilinan J."/>
            <person name="Andreopoulos W."/>
            <person name="Hayes R.D."/>
            <person name="Ng V."/>
            <person name="Grigoriev I.V."/>
            <person name="Jackson S.A."/>
            <person name="Sutton T.D.S."/>
            <person name="Dobson A.D.W."/>
            <person name="Rama T."/>
        </authorList>
    </citation>
    <scope>NUCLEOTIDE SEQUENCE</scope>
    <source>
        <strain evidence="2">TRa018bII</strain>
    </source>
</reference>
<evidence type="ECO:0008006" key="4">
    <source>
        <dbReference type="Google" id="ProtNLM"/>
    </source>
</evidence>
<name>A0A9P8C1F0_9HELO</name>
<feature type="compositionally biased region" description="Basic and acidic residues" evidence="1">
    <location>
        <begin position="499"/>
        <end position="516"/>
    </location>
</feature>
<dbReference type="Gene3D" id="1.10.10.60">
    <property type="entry name" value="Homeodomain-like"/>
    <property type="match status" value="1"/>
</dbReference>
<accession>A0A9P8C1F0</accession>
<organism evidence="2 3">
    <name type="scientific">Amylocarpus encephaloides</name>
    <dbReference type="NCBI Taxonomy" id="45428"/>
    <lineage>
        <taxon>Eukaryota</taxon>
        <taxon>Fungi</taxon>
        <taxon>Dikarya</taxon>
        <taxon>Ascomycota</taxon>
        <taxon>Pezizomycotina</taxon>
        <taxon>Leotiomycetes</taxon>
        <taxon>Helotiales</taxon>
        <taxon>Helotiales incertae sedis</taxon>
        <taxon>Amylocarpus</taxon>
    </lineage>
</organism>
<dbReference type="AlphaFoldDB" id="A0A9P8C1F0"/>
<evidence type="ECO:0000313" key="3">
    <source>
        <dbReference type="Proteomes" id="UP000824998"/>
    </source>
</evidence>
<feature type="region of interest" description="Disordered" evidence="1">
    <location>
        <begin position="422"/>
        <end position="608"/>
    </location>
</feature>
<dbReference type="EMBL" id="MU251724">
    <property type="protein sequence ID" value="KAG9229872.1"/>
    <property type="molecule type" value="Genomic_DNA"/>
</dbReference>
<evidence type="ECO:0000256" key="1">
    <source>
        <dbReference type="SAM" id="MobiDB-lite"/>
    </source>
</evidence>
<feature type="compositionally biased region" description="Basic and acidic residues" evidence="1">
    <location>
        <begin position="588"/>
        <end position="601"/>
    </location>
</feature>
<dbReference type="OrthoDB" id="5398572at2759"/>